<proteinExistence type="predicted"/>
<dbReference type="AlphaFoldDB" id="A0A8J3A0S9"/>
<evidence type="ECO:0000313" key="1">
    <source>
        <dbReference type="EMBL" id="GGH93698.1"/>
    </source>
</evidence>
<reference evidence="1" key="1">
    <citation type="journal article" date="2014" name="Int. J. Syst. Evol. Microbiol.">
        <title>Complete genome sequence of Corynebacterium casei LMG S-19264T (=DSM 44701T), isolated from a smear-ripened cheese.</title>
        <authorList>
            <consortium name="US DOE Joint Genome Institute (JGI-PGF)"/>
            <person name="Walter F."/>
            <person name="Albersmeier A."/>
            <person name="Kalinowski J."/>
            <person name="Ruckert C."/>
        </authorList>
    </citation>
    <scope>NUCLEOTIDE SEQUENCE</scope>
    <source>
        <strain evidence="1">CGMCC 1.14984</strain>
    </source>
</reference>
<gene>
    <name evidence="1" type="ORF">GCM10011355_06150</name>
</gene>
<dbReference type="InterPro" id="IPR025358">
    <property type="entry name" value="DUF4262"/>
</dbReference>
<accession>A0A8J3A0S9</accession>
<reference evidence="1" key="2">
    <citation type="submission" date="2020-09" db="EMBL/GenBank/DDBJ databases">
        <authorList>
            <person name="Sun Q."/>
            <person name="Zhou Y."/>
        </authorList>
    </citation>
    <scope>NUCLEOTIDE SEQUENCE</scope>
    <source>
        <strain evidence="1">CGMCC 1.14984</strain>
    </source>
</reference>
<comment type="caution">
    <text evidence="1">The sequence shown here is derived from an EMBL/GenBank/DDBJ whole genome shotgun (WGS) entry which is preliminary data.</text>
</comment>
<dbReference type="EMBL" id="BMGZ01000001">
    <property type="protein sequence ID" value="GGH93698.1"/>
    <property type="molecule type" value="Genomic_DNA"/>
</dbReference>
<protein>
    <recommendedName>
        <fullName evidence="3">DUF4262 domain-containing protein</fullName>
    </recommendedName>
</protein>
<dbReference type="Pfam" id="PF14081">
    <property type="entry name" value="DUF4262"/>
    <property type="match status" value="1"/>
</dbReference>
<dbReference type="Proteomes" id="UP000621856">
    <property type="component" value="Unassembled WGS sequence"/>
</dbReference>
<sequence length="168" mass="19353">MGKIRDDMDQRLIDAIDKHGWQGMSVASRADEPDDGPAFCYSIGFETSLGLPNVIIFGLRTNVMHGMLWQVFDALKAGRTLEDRSVWPEPLEGYKCELRAVHRTNLVSDYFGYGLWYHERYLERTDPYSAFQLFWPGVGEKLLPWEEGCHEDVIAAQPRLDLPHKDLH</sequence>
<name>A0A8J3A0S9_9PROT</name>
<evidence type="ECO:0000313" key="2">
    <source>
        <dbReference type="Proteomes" id="UP000621856"/>
    </source>
</evidence>
<organism evidence="1 2">
    <name type="scientific">Aquisalinus luteolus</name>
    <dbReference type="NCBI Taxonomy" id="1566827"/>
    <lineage>
        <taxon>Bacteria</taxon>
        <taxon>Pseudomonadati</taxon>
        <taxon>Pseudomonadota</taxon>
        <taxon>Alphaproteobacteria</taxon>
        <taxon>Parvularculales</taxon>
        <taxon>Parvularculaceae</taxon>
        <taxon>Aquisalinus</taxon>
    </lineage>
</organism>
<evidence type="ECO:0008006" key="3">
    <source>
        <dbReference type="Google" id="ProtNLM"/>
    </source>
</evidence>